<sequence>MAQSIRLVRAVLAVAAIASCASWSANGQETTTTTVYTDPQPRRMGVLITGDSITEQADDPTVDGWVTLFQYQYQQGADIIVRGMSGYNSRWFLKYVMPTLEKELKDGVYIPSIITVWLGTNDAVLTNGSNADMHVPLKDYTANMIKIVTKFQAAAPDAKIIMITPPHVDDAVRAKEAKEHSKGVVDRSDARSGRYAQACVEVATMTGVSVLDLYKLFHAMPLATRNKHLQDGLHFSPSGHKIINDELQNLIRSKFPEEGKKLDVYQFPFVAKWREEDPYVPVNNTSA</sequence>
<reference evidence="3 4" key="1">
    <citation type="submission" date="2018-09" db="EMBL/GenBank/DDBJ databases">
        <title>Genomic investigation of the strawberry pathogen Phytophthora fragariae indicates pathogenicity is determined by transcriptional variation in three key races.</title>
        <authorList>
            <person name="Adams T.M."/>
            <person name="Armitage A.D."/>
            <person name="Sobczyk M.K."/>
            <person name="Bates H.J."/>
            <person name="Dunwell J.M."/>
            <person name="Nellist C.F."/>
            <person name="Harrison R.J."/>
        </authorList>
    </citation>
    <scope>NUCLEOTIDE SEQUENCE [LARGE SCALE GENOMIC DNA]</scope>
    <source>
        <strain evidence="3 4">SCRP324</strain>
    </source>
</reference>
<dbReference type="PANTHER" id="PTHR14209">
    <property type="entry name" value="ISOAMYL ACETATE-HYDROLYZING ESTERASE 1"/>
    <property type="match status" value="1"/>
</dbReference>
<dbReference type="EMBL" id="QXFU01005714">
    <property type="protein sequence ID" value="KAE8963316.1"/>
    <property type="molecule type" value="Genomic_DNA"/>
</dbReference>
<comment type="caution">
    <text evidence="3">The sequence shown here is derived from an EMBL/GenBank/DDBJ whole genome shotgun (WGS) entry which is preliminary data.</text>
</comment>
<organism evidence="3 4">
    <name type="scientific">Phytophthora rubi</name>
    <dbReference type="NCBI Taxonomy" id="129364"/>
    <lineage>
        <taxon>Eukaryota</taxon>
        <taxon>Sar</taxon>
        <taxon>Stramenopiles</taxon>
        <taxon>Oomycota</taxon>
        <taxon>Peronosporomycetes</taxon>
        <taxon>Peronosporales</taxon>
        <taxon>Peronosporaceae</taxon>
        <taxon>Phytophthora</taxon>
    </lineage>
</organism>
<accession>A0A6A3H1A1</accession>
<dbReference type="CDD" id="cd01838">
    <property type="entry name" value="Isoamyl_acetate_hydrolase_like"/>
    <property type="match status" value="1"/>
</dbReference>
<dbReference type="OrthoDB" id="671439at2759"/>
<dbReference type="Proteomes" id="UP000435112">
    <property type="component" value="Unassembled WGS sequence"/>
</dbReference>
<evidence type="ECO:0000259" key="2">
    <source>
        <dbReference type="Pfam" id="PF13472"/>
    </source>
</evidence>
<dbReference type="InterPro" id="IPR013830">
    <property type="entry name" value="SGNH_hydro"/>
</dbReference>
<evidence type="ECO:0000313" key="3">
    <source>
        <dbReference type="EMBL" id="KAE8963316.1"/>
    </source>
</evidence>
<evidence type="ECO:0000256" key="1">
    <source>
        <dbReference type="SAM" id="SignalP"/>
    </source>
</evidence>
<keyword evidence="1" id="KW-0732">Signal</keyword>
<dbReference type="SUPFAM" id="SSF52266">
    <property type="entry name" value="SGNH hydrolase"/>
    <property type="match status" value="1"/>
</dbReference>
<gene>
    <name evidence="3" type="ORF">PR002_g29321</name>
</gene>
<dbReference type="AlphaFoldDB" id="A0A6A3H1A1"/>
<dbReference type="InterPro" id="IPR036514">
    <property type="entry name" value="SGNH_hydro_sf"/>
</dbReference>
<feature type="chain" id="PRO_5025594378" description="SGNH hydrolase-type esterase domain-containing protein" evidence="1">
    <location>
        <begin position="28"/>
        <end position="287"/>
    </location>
</feature>
<proteinExistence type="predicted"/>
<dbReference type="PANTHER" id="PTHR14209:SF19">
    <property type="entry name" value="ISOAMYL ACETATE-HYDROLYZING ESTERASE 1 HOMOLOG"/>
    <property type="match status" value="1"/>
</dbReference>
<feature type="domain" description="SGNH hydrolase-type esterase" evidence="2">
    <location>
        <begin position="50"/>
        <end position="242"/>
    </location>
</feature>
<dbReference type="Gene3D" id="3.40.50.1110">
    <property type="entry name" value="SGNH hydrolase"/>
    <property type="match status" value="1"/>
</dbReference>
<dbReference type="Pfam" id="PF13472">
    <property type="entry name" value="Lipase_GDSL_2"/>
    <property type="match status" value="1"/>
</dbReference>
<name>A0A6A3H1A1_9STRA</name>
<dbReference type="PROSITE" id="PS51257">
    <property type="entry name" value="PROKAR_LIPOPROTEIN"/>
    <property type="match status" value="1"/>
</dbReference>
<feature type="signal peptide" evidence="1">
    <location>
        <begin position="1"/>
        <end position="27"/>
    </location>
</feature>
<protein>
    <recommendedName>
        <fullName evidence="2">SGNH hydrolase-type esterase domain-containing protein</fullName>
    </recommendedName>
</protein>
<evidence type="ECO:0000313" key="4">
    <source>
        <dbReference type="Proteomes" id="UP000435112"/>
    </source>
</evidence>
<dbReference type="InterPro" id="IPR045136">
    <property type="entry name" value="Iah1-like"/>
</dbReference>